<name>A0AAE4J5I0_9ENTR</name>
<dbReference type="Proteomes" id="UP001182277">
    <property type="component" value="Unassembled WGS sequence"/>
</dbReference>
<evidence type="ECO:0000256" key="1">
    <source>
        <dbReference type="SAM" id="MobiDB-lite"/>
    </source>
</evidence>
<evidence type="ECO:0000313" key="3">
    <source>
        <dbReference type="Proteomes" id="UP001182277"/>
    </source>
</evidence>
<comment type="caution">
    <text evidence="2">The sequence shown here is derived from an EMBL/GenBank/DDBJ whole genome shotgun (WGS) entry which is preliminary data.</text>
</comment>
<feature type="region of interest" description="Disordered" evidence="1">
    <location>
        <begin position="114"/>
        <end position="135"/>
    </location>
</feature>
<evidence type="ECO:0000313" key="2">
    <source>
        <dbReference type="EMBL" id="MDS0021131.1"/>
    </source>
</evidence>
<organism evidence="2 3">
    <name type="scientific">Enterobacter hormaechei subsp. steigerwaltii</name>
    <dbReference type="NCBI Taxonomy" id="299766"/>
    <lineage>
        <taxon>Bacteria</taxon>
        <taxon>Pseudomonadati</taxon>
        <taxon>Pseudomonadota</taxon>
        <taxon>Gammaproteobacteria</taxon>
        <taxon>Enterobacterales</taxon>
        <taxon>Enterobacteriaceae</taxon>
        <taxon>Enterobacter</taxon>
        <taxon>Enterobacter cloacae complex</taxon>
    </lineage>
</organism>
<gene>
    <name evidence="2" type="ORF">PTZ61_20805</name>
</gene>
<proteinExistence type="predicted"/>
<accession>A0AAE4J5I0</accession>
<protein>
    <submittedName>
        <fullName evidence="2">Uncharacterized protein</fullName>
    </submittedName>
</protein>
<dbReference type="AlphaFoldDB" id="A0AAE4J5I0"/>
<sequence>MDKLIETYRRRILKASLLRHQRKTGSTCIIINMPKGGINNVELTEILLDGLLRRFEKLALSEYGNIDGVKAIRGIYSNAVDVNGSGEFLTESGKALIDELISELVEFVKKQKVEAPKTEGHEMGGSDGTYSDTNS</sequence>
<reference evidence="2" key="1">
    <citation type="submission" date="2023-02" db="EMBL/GenBank/DDBJ databases">
        <title>NDM-1 &amp; ACT-7 co producing ST 133 Enterobacter.</title>
        <authorList>
            <person name="Halder G."/>
            <person name="Chaudhuri B."/>
            <person name="Dutta S."/>
        </authorList>
    </citation>
    <scope>NUCLEOTIDE SEQUENCE</scope>
    <source>
        <strain evidence="2">PEER 323</strain>
    </source>
</reference>
<feature type="compositionally biased region" description="Basic and acidic residues" evidence="1">
    <location>
        <begin position="114"/>
        <end position="124"/>
    </location>
</feature>
<dbReference type="EMBL" id="JARDRS010000015">
    <property type="protein sequence ID" value="MDS0021131.1"/>
    <property type="molecule type" value="Genomic_DNA"/>
</dbReference>
<dbReference type="RefSeq" id="WP_032668534.1">
    <property type="nucleotide sequence ID" value="NZ_CATOWF010000002.1"/>
</dbReference>